<dbReference type="InterPro" id="IPR050411">
    <property type="entry name" value="AlphaKG_dependent_hydroxylases"/>
</dbReference>
<evidence type="ECO:0000313" key="14">
    <source>
        <dbReference type="Proteomes" id="UP000275408"/>
    </source>
</evidence>
<evidence type="ECO:0000256" key="1">
    <source>
        <dbReference type="ARBA" id="ARBA00001954"/>
    </source>
</evidence>
<keyword evidence="10" id="KW-0732">Signal</keyword>
<proteinExistence type="inferred from homology"/>
<keyword evidence="5" id="KW-0479">Metal-binding</keyword>
<dbReference type="PANTHER" id="PTHR10696">
    <property type="entry name" value="GAMMA-BUTYROBETAINE HYDROXYLASE-RELATED"/>
    <property type="match status" value="1"/>
</dbReference>
<dbReference type="UniPathway" id="UPA00118"/>
<keyword evidence="7" id="KW-0223">Dioxygenase</keyword>
<comment type="caution">
    <text evidence="13">The sequence shown here is derived from an EMBL/GenBank/DDBJ whole genome shotgun (WGS) entry which is preliminary data.</text>
</comment>
<sequence length="435" mass="50120">MSRFVRQLFRTPLIIRCGLLSPMSTAVEAANITASRFLVQKLEKKAEGGMLHVTWNNNSMNRYPFAYLRDNCQCSECFHESAYQRSFDTVGKLDPKILPENYDVRLDGKEIVIAWPDGHVSVFDSDWLHSRRLVDAKDDPSSVMLPNLNKEGVKFWNAETMQGKVPKLDFKDLMEDDGALFDWLKILHSVGIALVVNTPLEVEQAEKLCDRVGYFKTTHYGHYFDVKAKYEANNLAYTSNFLPLHTDLPYYDYIPGVQMLHCIEQATGTGGANQFVDGFFVSQELRNKDRKKFDILTKTRIQFVDIGKDMFGDFYYKFARHMIELDKNGQIVRFAFSNHARDSVVLNSTPEETVQLYEAYLTLGKMLREPANQIEHKMVPGDMITFNNSRVLHGRSAFTVQGGQSRFLRGIYLDWDIMYSRMRVLAKKLNIPLSY</sequence>
<comment type="similarity">
    <text evidence="4">Belongs to the gamma-BBH/TMLD family.</text>
</comment>
<dbReference type="PANTHER" id="PTHR10696:SF33">
    <property type="entry name" value="GAMMA-BUTYROBETAINE DIOXYGENASE"/>
    <property type="match status" value="1"/>
</dbReference>
<dbReference type="GO" id="GO:0045329">
    <property type="term" value="P:carnitine biosynthetic process"/>
    <property type="evidence" value="ECO:0007669"/>
    <property type="project" value="UniProtKB-UniPathway"/>
</dbReference>
<dbReference type="OrthoDB" id="406634at2759"/>
<feature type="domain" description="Gamma-butyrobetaine hydroxylase-like N-terminal" evidence="12">
    <location>
        <begin position="45"/>
        <end position="129"/>
    </location>
</feature>
<keyword evidence="9" id="KW-0408">Iron</keyword>
<comment type="pathway">
    <text evidence="3">Amine and polyamine biosynthesis; carnitine biosynthesis.</text>
</comment>
<evidence type="ECO:0000313" key="13">
    <source>
        <dbReference type="EMBL" id="RMX36531.1"/>
    </source>
</evidence>
<evidence type="ECO:0000256" key="3">
    <source>
        <dbReference type="ARBA" id="ARBA00005022"/>
    </source>
</evidence>
<dbReference type="STRING" id="46731.A0A3M6T578"/>
<evidence type="ECO:0008006" key="15">
    <source>
        <dbReference type="Google" id="ProtNLM"/>
    </source>
</evidence>
<feature type="domain" description="TauD/TfdA-like" evidence="11">
    <location>
        <begin position="164"/>
        <end position="412"/>
    </location>
</feature>
<evidence type="ECO:0000259" key="11">
    <source>
        <dbReference type="Pfam" id="PF02668"/>
    </source>
</evidence>
<dbReference type="InterPro" id="IPR003819">
    <property type="entry name" value="TauD/TfdA-like"/>
</dbReference>
<dbReference type="InterPro" id="IPR042098">
    <property type="entry name" value="TauD-like_sf"/>
</dbReference>
<dbReference type="FunFam" id="3.60.130.10:FF:000001">
    <property type="entry name" value="Trimethyllysine dioxygenase, mitochondrial"/>
    <property type="match status" value="1"/>
</dbReference>
<evidence type="ECO:0000259" key="12">
    <source>
        <dbReference type="Pfam" id="PF06155"/>
    </source>
</evidence>
<name>A0A3M6T578_POCDA</name>
<evidence type="ECO:0000256" key="2">
    <source>
        <dbReference type="ARBA" id="ARBA00001961"/>
    </source>
</evidence>
<comment type="cofactor">
    <cofactor evidence="1">
        <name>Fe(2+)</name>
        <dbReference type="ChEBI" id="CHEBI:29033"/>
    </cofactor>
</comment>
<dbReference type="InterPro" id="IPR010376">
    <property type="entry name" value="GBBH-like_N"/>
</dbReference>
<keyword evidence="14" id="KW-1185">Reference proteome</keyword>
<dbReference type="GO" id="GO:0005739">
    <property type="term" value="C:mitochondrion"/>
    <property type="evidence" value="ECO:0007669"/>
    <property type="project" value="TreeGrafter"/>
</dbReference>
<protein>
    <recommendedName>
        <fullName evidence="15">Gamma-butyrobetaine dioxygenase</fullName>
    </recommendedName>
</protein>
<dbReference type="Proteomes" id="UP000275408">
    <property type="component" value="Unassembled WGS sequence"/>
</dbReference>
<dbReference type="GO" id="GO:0046872">
    <property type="term" value="F:metal ion binding"/>
    <property type="evidence" value="ECO:0007669"/>
    <property type="project" value="UniProtKB-KW"/>
</dbReference>
<dbReference type="GO" id="GO:0016706">
    <property type="term" value="F:2-oxoglutarate-dependent dioxygenase activity"/>
    <property type="evidence" value="ECO:0007669"/>
    <property type="project" value="UniProtKB-ARBA"/>
</dbReference>
<dbReference type="EMBL" id="RCHS01004301">
    <property type="protein sequence ID" value="RMX36531.1"/>
    <property type="molecule type" value="Genomic_DNA"/>
</dbReference>
<evidence type="ECO:0000256" key="10">
    <source>
        <dbReference type="SAM" id="SignalP"/>
    </source>
</evidence>
<feature type="signal peptide" evidence="10">
    <location>
        <begin position="1"/>
        <end position="29"/>
    </location>
</feature>
<keyword evidence="8" id="KW-0560">Oxidoreductase</keyword>
<dbReference type="FunFam" id="3.30.2020.30:FF:000002">
    <property type="entry name" value="Putative gamma-butyrobetaine dioxygenase"/>
    <property type="match status" value="1"/>
</dbReference>
<dbReference type="SUPFAM" id="SSF51197">
    <property type="entry name" value="Clavaminate synthase-like"/>
    <property type="match status" value="1"/>
</dbReference>
<dbReference type="Pfam" id="PF02668">
    <property type="entry name" value="TauD"/>
    <property type="match status" value="1"/>
</dbReference>
<dbReference type="Gene3D" id="3.30.2020.30">
    <property type="match status" value="1"/>
</dbReference>
<dbReference type="Gene3D" id="3.60.130.10">
    <property type="entry name" value="Clavaminate synthase-like"/>
    <property type="match status" value="1"/>
</dbReference>
<keyword evidence="6" id="KW-0124">Carnitine biosynthesis</keyword>
<dbReference type="InterPro" id="IPR038492">
    <property type="entry name" value="GBBH-like_N_sf"/>
</dbReference>
<evidence type="ECO:0000256" key="9">
    <source>
        <dbReference type="ARBA" id="ARBA00023004"/>
    </source>
</evidence>
<gene>
    <name evidence="13" type="ORF">pdam_00019460</name>
</gene>
<dbReference type="CDD" id="cd00250">
    <property type="entry name" value="CAS_like"/>
    <property type="match status" value="1"/>
</dbReference>
<organism evidence="13 14">
    <name type="scientific">Pocillopora damicornis</name>
    <name type="common">Cauliflower coral</name>
    <name type="synonym">Millepora damicornis</name>
    <dbReference type="NCBI Taxonomy" id="46731"/>
    <lineage>
        <taxon>Eukaryota</taxon>
        <taxon>Metazoa</taxon>
        <taxon>Cnidaria</taxon>
        <taxon>Anthozoa</taxon>
        <taxon>Hexacorallia</taxon>
        <taxon>Scleractinia</taxon>
        <taxon>Astrocoeniina</taxon>
        <taxon>Pocilloporidae</taxon>
        <taxon>Pocillopora</taxon>
    </lineage>
</organism>
<accession>A0A3M6T578</accession>
<evidence type="ECO:0000256" key="4">
    <source>
        <dbReference type="ARBA" id="ARBA00008654"/>
    </source>
</evidence>
<evidence type="ECO:0000256" key="8">
    <source>
        <dbReference type="ARBA" id="ARBA00023002"/>
    </source>
</evidence>
<dbReference type="Pfam" id="PF06155">
    <property type="entry name" value="GBBH-like_N"/>
    <property type="match status" value="1"/>
</dbReference>
<dbReference type="AlphaFoldDB" id="A0A3M6T578"/>
<reference evidence="13 14" key="1">
    <citation type="journal article" date="2018" name="Sci. Rep.">
        <title>Comparative analysis of the Pocillopora damicornis genome highlights role of immune system in coral evolution.</title>
        <authorList>
            <person name="Cunning R."/>
            <person name="Bay R.A."/>
            <person name="Gillette P."/>
            <person name="Baker A.C."/>
            <person name="Traylor-Knowles N."/>
        </authorList>
    </citation>
    <scope>NUCLEOTIDE SEQUENCE [LARGE SCALE GENOMIC DNA]</scope>
    <source>
        <strain evidence="13">RSMAS</strain>
        <tissue evidence="13">Whole animal</tissue>
    </source>
</reference>
<feature type="chain" id="PRO_5018117321" description="Gamma-butyrobetaine dioxygenase" evidence="10">
    <location>
        <begin position="30"/>
        <end position="435"/>
    </location>
</feature>
<evidence type="ECO:0000256" key="7">
    <source>
        <dbReference type="ARBA" id="ARBA00022964"/>
    </source>
</evidence>
<comment type="cofactor">
    <cofactor evidence="2">
        <name>L-ascorbate</name>
        <dbReference type="ChEBI" id="CHEBI:38290"/>
    </cofactor>
</comment>
<evidence type="ECO:0000256" key="6">
    <source>
        <dbReference type="ARBA" id="ARBA00022873"/>
    </source>
</evidence>
<evidence type="ECO:0000256" key="5">
    <source>
        <dbReference type="ARBA" id="ARBA00022723"/>
    </source>
</evidence>